<proteinExistence type="inferred from homology"/>
<evidence type="ECO:0000256" key="3">
    <source>
        <dbReference type="ARBA" id="ARBA00022722"/>
    </source>
</evidence>
<dbReference type="PANTHER" id="PTHR12415">
    <property type="entry name" value="TYROSYL-DNA PHOSPHODIESTERASE 1"/>
    <property type="match status" value="1"/>
</dbReference>
<evidence type="ECO:0000256" key="1">
    <source>
        <dbReference type="ARBA" id="ARBA00004123"/>
    </source>
</evidence>
<dbReference type="Proteomes" id="UP000016923">
    <property type="component" value="Unassembled WGS sequence"/>
</dbReference>
<protein>
    <submittedName>
        <fullName evidence="13">Tyrosyl-dna phosphodiesterase</fullName>
    </submittedName>
</protein>
<feature type="binding site" evidence="10">
    <location>
        <position position="505"/>
    </location>
    <ligand>
        <name>substrate</name>
    </ligand>
</feature>
<dbReference type="OrthoDB" id="47785at2759"/>
<evidence type="ECO:0000256" key="5">
    <source>
        <dbReference type="ARBA" id="ARBA00022801"/>
    </source>
</evidence>
<evidence type="ECO:0000313" key="14">
    <source>
        <dbReference type="Proteomes" id="UP000016923"/>
    </source>
</evidence>
<dbReference type="PANTHER" id="PTHR12415:SF0">
    <property type="entry name" value="TYROSYL-DNA PHOSPHODIESTERASE 1"/>
    <property type="match status" value="1"/>
</dbReference>
<evidence type="ECO:0000256" key="9">
    <source>
        <dbReference type="PIRSR" id="PIRSR610347-1"/>
    </source>
</evidence>
<accession>S3BQ60</accession>
<dbReference type="InterPro" id="IPR010347">
    <property type="entry name" value="Tdp1"/>
</dbReference>
<dbReference type="GO" id="GO:0003690">
    <property type="term" value="F:double-stranded DNA binding"/>
    <property type="evidence" value="ECO:0007669"/>
    <property type="project" value="TreeGrafter"/>
</dbReference>
<keyword evidence="3" id="KW-0540">Nuclease</keyword>
<evidence type="ECO:0000256" key="8">
    <source>
        <dbReference type="ARBA" id="ARBA00023242"/>
    </source>
</evidence>
<keyword evidence="14" id="KW-1185">Reference proteome</keyword>
<dbReference type="VEuPathDB" id="FungiDB:F503_08737"/>
<feature type="binding site" evidence="10">
    <location>
        <position position="206"/>
    </location>
    <ligand>
        <name>substrate</name>
    </ligand>
</feature>
<evidence type="ECO:0000313" key="13">
    <source>
        <dbReference type="EMBL" id="EPE02512.1"/>
    </source>
</evidence>
<dbReference type="AlphaFoldDB" id="S3BQ60"/>
<feature type="compositionally biased region" description="Low complexity" evidence="12">
    <location>
        <begin position="59"/>
        <end position="71"/>
    </location>
</feature>
<dbReference type="STRING" id="1262450.S3BQ60"/>
<dbReference type="Gene3D" id="3.30.870.10">
    <property type="entry name" value="Endonuclease Chain A"/>
    <property type="match status" value="2"/>
</dbReference>
<feature type="active site" description="Proton donor/acceptor" evidence="9">
    <location>
        <position position="503"/>
    </location>
</feature>
<dbReference type="CDD" id="cd09123">
    <property type="entry name" value="PLDc_Tdp1_2"/>
    <property type="match status" value="1"/>
</dbReference>
<keyword evidence="7" id="KW-0234">DNA repair</keyword>
<feature type="compositionally biased region" description="Basic and acidic residues" evidence="12">
    <location>
        <begin position="8"/>
        <end position="20"/>
    </location>
</feature>
<dbReference type="OMA" id="PLIKECW"/>
<evidence type="ECO:0000256" key="11">
    <source>
        <dbReference type="PIRSR" id="PIRSR610347-3"/>
    </source>
</evidence>
<reference evidence="13 14" key="1">
    <citation type="journal article" date="2013" name="BMC Genomics">
        <title>The genome and transcriptome of the pine saprophyte Ophiostoma piceae, and a comparison with the bark beetle-associated pine pathogen Grosmannia clavigera.</title>
        <authorList>
            <person name="Haridas S."/>
            <person name="Wang Y."/>
            <person name="Lim L."/>
            <person name="Massoumi Alamouti S."/>
            <person name="Jackman S."/>
            <person name="Docking R."/>
            <person name="Robertson G."/>
            <person name="Birol I."/>
            <person name="Bohlmann J."/>
            <person name="Breuil C."/>
        </authorList>
    </citation>
    <scope>NUCLEOTIDE SEQUENCE [LARGE SCALE GENOMIC DNA]</scope>
    <source>
        <strain evidence="13 14">UAMH 11346</strain>
    </source>
</reference>
<feature type="site" description="Interaction with DNA" evidence="11">
    <location>
        <position position="527"/>
    </location>
</feature>
<dbReference type="GO" id="GO:0017005">
    <property type="term" value="F:3'-tyrosyl-DNA phosphodiesterase activity"/>
    <property type="evidence" value="ECO:0007669"/>
    <property type="project" value="TreeGrafter"/>
</dbReference>
<dbReference type="GO" id="GO:0006281">
    <property type="term" value="P:DNA repair"/>
    <property type="evidence" value="ECO:0007669"/>
    <property type="project" value="UniProtKB-KW"/>
</dbReference>
<dbReference type="HOGENOM" id="CLU_010413_2_0_1"/>
<dbReference type="Pfam" id="PF06087">
    <property type="entry name" value="Tyr-DNA_phospho"/>
    <property type="match status" value="1"/>
</dbReference>
<comment type="similarity">
    <text evidence="2">Belongs to the tyrosyl-DNA phosphodiesterase family.</text>
</comment>
<evidence type="ECO:0000256" key="10">
    <source>
        <dbReference type="PIRSR" id="PIRSR610347-2"/>
    </source>
</evidence>
<name>S3BQ60_OPHP1</name>
<keyword evidence="4" id="KW-0227">DNA damage</keyword>
<gene>
    <name evidence="13" type="ORF">F503_08737</name>
</gene>
<dbReference type="SUPFAM" id="SSF56024">
    <property type="entry name" value="Phospholipase D/nuclease"/>
    <property type="match status" value="2"/>
</dbReference>
<dbReference type="eggNOG" id="KOG2031">
    <property type="taxonomic scope" value="Eukaryota"/>
</dbReference>
<feature type="active site" description="Nucleophile" evidence="9">
    <location>
        <position position="204"/>
    </location>
</feature>
<dbReference type="EMBL" id="KE148177">
    <property type="protein sequence ID" value="EPE02512.1"/>
    <property type="molecule type" value="Genomic_DNA"/>
</dbReference>
<organism evidence="13 14">
    <name type="scientific">Ophiostoma piceae (strain UAMH 11346)</name>
    <name type="common">Sap stain fungus</name>
    <dbReference type="NCBI Taxonomy" id="1262450"/>
    <lineage>
        <taxon>Eukaryota</taxon>
        <taxon>Fungi</taxon>
        <taxon>Dikarya</taxon>
        <taxon>Ascomycota</taxon>
        <taxon>Pezizomycotina</taxon>
        <taxon>Sordariomycetes</taxon>
        <taxon>Sordariomycetidae</taxon>
        <taxon>Ophiostomatales</taxon>
        <taxon>Ophiostomataceae</taxon>
        <taxon>Ophiostoma</taxon>
    </lineage>
</organism>
<dbReference type="GO" id="GO:0004527">
    <property type="term" value="F:exonuclease activity"/>
    <property type="evidence" value="ECO:0007669"/>
    <property type="project" value="UniProtKB-KW"/>
</dbReference>
<dbReference type="GO" id="GO:0003697">
    <property type="term" value="F:single-stranded DNA binding"/>
    <property type="evidence" value="ECO:0007669"/>
    <property type="project" value="TreeGrafter"/>
</dbReference>
<sequence length="624" mass="68873">MDGPASKRTREAGDGVDRDNVNNANAWAGAGTKGSPIVLESMLRSVSPPRKRQRSGAESTTSVTPSAPSSTREPGDQNSLRSPFQLTAIRDLPASANVDTLTVKDVFGSPNLVECWEFNYLHNLNFLLSSFDEAAVSRGLAVHVVHGFWKSDDPRRNALEIEAEELNKLLQSGDSQSPTQDQEGQGTSITLHTAYLPEPFGTHHTKMAVLFRDDDHVQVIIHTANMIPHDWTNMSQAVWRSPLLPLARGEEGAADENELCVGNTFKKDFLNYLRAYNQRRPVCRELIEKLIRYDFSAVQAVLIGSVPGRHNVLHPSEMERLDETGSTPTQWGWAALKQALRQVPIQRPPSATAFGTVATGTRSLTAEIVAQVSSIATLGSSDSWLRQTMFAALSGGQVVPTKIQKQHRENAIATQSRVPVLRGAKPQFRVIFPVADEIRRSLDGYLSGTSIHTKIKSAQQQRQLAYMNPIMCHWANDVPDGEPLPDRSQVPHCDAGRNRAAPHIKTYVRYAPDGTIDWALMTSANLSKQAWGEAKTSTGDQMRIASYELGVLVWPELLAAGATMQPVFKRDTFKGAANPTPVVPLRMPYSLPLQRYSSTEVPWVVSMPHSEPDWRGARWEDPSS</sequence>
<dbReference type="GO" id="GO:0005634">
    <property type="term" value="C:nucleus"/>
    <property type="evidence" value="ECO:0007669"/>
    <property type="project" value="UniProtKB-SubCell"/>
</dbReference>
<keyword evidence="5" id="KW-0378">Hydrolase</keyword>
<feature type="compositionally biased region" description="Low complexity" evidence="12">
    <location>
        <begin position="21"/>
        <end position="30"/>
    </location>
</feature>
<dbReference type="FunFam" id="3.30.870.10:FF:000038">
    <property type="entry name" value="Probable tyrosyl-DNA phosphodiesterase"/>
    <property type="match status" value="1"/>
</dbReference>
<evidence type="ECO:0000256" key="12">
    <source>
        <dbReference type="SAM" id="MobiDB-lite"/>
    </source>
</evidence>
<comment type="subcellular location">
    <subcellularLocation>
        <location evidence="1">Nucleus</location>
    </subcellularLocation>
</comment>
<keyword evidence="8" id="KW-0539">Nucleus</keyword>
<evidence type="ECO:0000256" key="4">
    <source>
        <dbReference type="ARBA" id="ARBA00022763"/>
    </source>
</evidence>
<evidence type="ECO:0000256" key="6">
    <source>
        <dbReference type="ARBA" id="ARBA00022839"/>
    </source>
</evidence>
<evidence type="ECO:0000256" key="2">
    <source>
        <dbReference type="ARBA" id="ARBA00010205"/>
    </source>
</evidence>
<keyword evidence="6" id="KW-0269">Exonuclease</keyword>
<evidence type="ECO:0000256" key="7">
    <source>
        <dbReference type="ARBA" id="ARBA00023204"/>
    </source>
</evidence>
<feature type="region of interest" description="Disordered" evidence="12">
    <location>
        <begin position="1"/>
        <end position="80"/>
    </location>
</feature>